<dbReference type="Pfam" id="PF02384">
    <property type="entry name" value="N6_Mtase"/>
    <property type="match status" value="1"/>
</dbReference>
<accession>F7NPK9</accession>
<feature type="domain" description="DNA methylase adenine-specific" evidence="1">
    <location>
        <begin position="388"/>
        <end position="583"/>
    </location>
</feature>
<comment type="caution">
    <text evidence="2">The sequence shown here is derived from an EMBL/GenBank/DDBJ whole genome shotgun (WGS) entry which is preliminary data.</text>
</comment>
<dbReference type="InterPro" id="IPR029063">
    <property type="entry name" value="SAM-dependent_MTases_sf"/>
</dbReference>
<dbReference type="InterPro" id="IPR052933">
    <property type="entry name" value="DNA_Protect_Modify"/>
</dbReference>
<dbReference type="eggNOG" id="COG0827">
    <property type="taxonomic scope" value="Bacteria"/>
</dbReference>
<dbReference type="AlphaFoldDB" id="F7NPK9"/>
<evidence type="ECO:0000313" key="3">
    <source>
        <dbReference type="Proteomes" id="UP000003240"/>
    </source>
</evidence>
<sequence>MDEKMAQLAKTRQELETLVLQQITANMAAWKAFLGTVGRMYKYPYTDQLMIHAQRPQAQACAEMELWNRCFHRRIKRGAKGIALFFQDGRWQKIKYVFELSDTYKKDAAAPPVLLWTLEETGEQVVCQALKDRYSHAENSFLSLISAIAAQLITKGVGKNNFLASLPADSHQWEKQELEYRLRNFIVDSTCYAIFSRCQIESAVSLAEYETLLPAISTRDSILHVAELVSYCTANLLRVIEGAIKAPQPLKPVGASPVKLHVVTKPEPPLPEPEISMQTPENSTVSPQPLPLEETVLTTPPPAAAGENFALTVKSYPPGAKARYQRTVSALALLKQLEATNRQATREEQEILAGYAGWGGLSQVFAPNNLTWKQEYQEVHELLTEKEYRSARASILTAFYTPLPIIQAMYDGVRRLGFKGGKILEPSCGIGNFIGAMPEALKKTSCFYGVEIDELTARIAKQLYPAGAIQNIGFEKAKFPNDTFDLVIGNVPFGNFAVYDPTYKDKLSIHEYFLAKSLDVLKDGALLALIASKFLLDKKGSAFREYLAKRAHLLAALRLPDTAFLQAGTNVPMDILFFRKTAAASEPDWLELGETAGGIEINRYYLERPGHILGMLIKSNHRFSGGSTCIPKKEELALLLANVMESWQACPPQSQANELSNQSPAPIDGRLADSCSESQNISLFDLEARPLIPETPIGIMTAAPDIVTPPVRKEAPLPSEQPPQKPVISVDLFDQEEEAVPKTLKAPDTVRNFSYMLQDKHLYYREDNELVLQEVSDGTYCRITALIALRDLVYDLLFVQLHSLNAALIQAKQALLTQRYDAFVRTCGLINSRVNKLAFAEDCSYYLLCSLEILDEDGNFERKADIFTKRTIAPHQPVTQVETASEALTVSMNEKGKADLSFMAALL</sequence>
<dbReference type="PRINTS" id="PR00507">
    <property type="entry name" value="N12N6MTFRASE"/>
</dbReference>
<gene>
    <name evidence="2" type="ORF">ALO_20272</name>
</gene>
<dbReference type="eggNOG" id="COG4646">
    <property type="taxonomic scope" value="Bacteria"/>
</dbReference>
<dbReference type="GO" id="GO:0008170">
    <property type="term" value="F:N-methyltransferase activity"/>
    <property type="evidence" value="ECO:0007669"/>
    <property type="project" value="InterPro"/>
</dbReference>
<evidence type="ECO:0000259" key="1">
    <source>
        <dbReference type="Pfam" id="PF02384"/>
    </source>
</evidence>
<dbReference type="EMBL" id="AFGF01000258">
    <property type="protein sequence ID" value="EGO62012.1"/>
    <property type="molecule type" value="Genomic_DNA"/>
</dbReference>
<evidence type="ECO:0000313" key="2">
    <source>
        <dbReference type="EMBL" id="EGO62012.1"/>
    </source>
</evidence>
<dbReference type="STRING" id="1009370.ALO_20272"/>
<protein>
    <recommendedName>
        <fullName evidence="1">DNA methylase adenine-specific domain-containing protein</fullName>
    </recommendedName>
</protein>
<dbReference type="GO" id="GO:0003677">
    <property type="term" value="F:DNA binding"/>
    <property type="evidence" value="ECO:0007669"/>
    <property type="project" value="InterPro"/>
</dbReference>
<name>F7NPK9_9FIRM</name>
<organism evidence="2 3">
    <name type="scientific">Acetonema longum DSM 6540</name>
    <dbReference type="NCBI Taxonomy" id="1009370"/>
    <lineage>
        <taxon>Bacteria</taxon>
        <taxon>Bacillati</taxon>
        <taxon>Bacillota</taxon>
        <taxon>Negativicutes</taxon>
        <taxon>Acetonemataceae</taxon>
        <taxon>Acetonema</taxon>
    </lineage>
</organism>
<dbReference type="Gene3D" id="3.40.50.150">
    <property type="entry name" value="Vaccinia Virus protein VP39"/>
    <property type="match status" value="1"/>
</dbReference>
<dbReference type="InterPro" id="IPR003356">
    <property type="entry name" value="DNA_methylase_A-5"/>
</dbReference>
<proteinExistence type="predicted"/>
<dbReference type="SUPFAM" id="SSF53335">
    <property type="entry name" value="S-adenosyl-L-methionine-dependent methyltransferases"/>
    <property type="match status" value="1"/>
</dbReference>
<dbReference type="CDD" id="cd02440">
    <property type="entry name" value="AdoMet_MTases"/>
    <property type="match status" value="1"/>
</dbReference>
<dbReference type="PANTHER" id="PTHR41313:SF1">
    <property type="entry name" value="DNA METHYLASE ADENINE-SPECIFIC DOMAIN-CONTAINING PROTEIN"/>
    <property type="match status" value="1"/>
</dbReference>
<feature type="non-terminal residue" evidence="2">
    <location>
        <position position="907"/>
    </location>
</feature>
<dbReference type="Proteomes" id="UP000003240">
    <property type="component" value="Unassembled WGS sequence"/>
</dbReference>
<reference evidence="2 3" key="1">
    <citation type="journal article" date="2011" name="EMBO J.">
        <title>Structural diversity of bacterial flagellar motors.</title>
        <authorList>
            <person name="Chen S."/>
            <person name="Beeby M."/>
            <person name="Murphy G.E."/>
            <person name="Leadbetter J.R."/>
            <person name="Hendrixson D.R."/>
            <person name="Briegel A."/>
            <person name="Li Z."/>
            <person name="Shi J."/>
            <person name="Tocheva E.I."/>
            <person name="Muller A."/>
            <person name="Dobro M.J."/>
            <person name="Jensen G.J."/>
        </authorList>
    </citation>
    <scope>NUCLEOTIDE SEQUENCE [LARGE SCALE GENOMIC DNA]</scope>
    <source>
        <strain evidence="2 3">DSM 6540</strain>
    </source>
</reference>
<dbReference type="PANTHER" id="PTHR41313">
    <property type="entry name" value="ADENINE-SPECIFIC METHYLTRANSFERASE"/>
    <property type="match status" value="1"/>
</dbReference>
<keyword evidence="3" id="KW-1185">Reference proteome</keyword>